<evidence type="ECO:0000313" key="1">
    <source>
        <dbReference type="EMBL" id="GMN60166.1"/>
    </source>
</evidence>
<dbReference type="Proteomes" id="UP001187192">
    <property type="component" value="Unassembled WGS sequence"/>
</dbReference>
<accession>A0AA88DRW5</accession>
<name>A0AA88DRW5_FICCA</name>
<gene>
    <name evidence="1" type="ORF">TIFTF001_029260</name>
</gene>
<sequence length="66" mass="7612">MADRQKGIEYAANIVYPDADFGIPIQHLAVNLKTRYKDFKGPIKTYFNGALRAYLVSEHQRHMESI</sequence>
<dbReference type="EMBL" id="BTGU01000096">
    <property type="protein sequence ID" value="GMN60166.1"/>
    <property type="molecule type" value="Genomic_DNA"/>
</dbReference>
<dbReference type="AlphaFoldDB" id="A0AA88DRW5"/>
<keyword evidence="2" id="KW-1185">Reference proteome</keyword>
<comment type="caution">
    <text evidence="1">The sequence shown here is derived from an EMBL/GenBank/DDBJ whole genome shotgun (WGS) entry which is preliminary data.</text>
</comment>
<protein>
    <submittedName>
        <fullName evidence="1">Uncharacterized protein</fullName>
    </submittedName>
</protein>
<organism evidence="1 2">
    <name type="scientific">Ficus carica</name>
    <name type="common">Common fig</name>
    <dbReference type="NCBI Taxonomy" id="3494"/>
    <lineage>
        <taxon>Eukaryota</taxon>
        <taxon>Viridiplantae</taxon>
        <taxon>Streptophyta</taxon>
        <taxon>Embryophyta</taxon>
        <taxon>Tracheophyta</taxon>
        <taxon>Spermatophyta</taxon>
        <taxon>Magnoliopsida</taxon>
        <taxon>eudicotyledons</taxon>
        <taxon>Gunneridae</taxon>
        <taxon>Pentapetalae</taxon>
        <taxon>rosids</taxon>
        <taxon>fabids</taxon>
        <taxon>Rosales</taxon>
        <taxon>Moraceae</taxon>
        <taxon>Ficeae</taxon>
        <taxon>Ficus</taxon>
    </lineage>
</organism>
<evidence type="ECO:0000313" key="2">
    <source>
        <dbReference type="Proteomes" id="UP001187192"/>
    </source>
</evidence>
<proteinExistence type="predicted"/>
<reference evidence="1" key="1">
    <citation type="submission" date="2023-07" db="EMBL/GenBank/DDBJ databases">
        <title>draft genome sequence of fig (Ficus carica).</title>
        <authorList>
            <person name="Takahashi T."/>
            <person name="Nishimura K."/>
        </authorList>
    </citation>
    <scope>NUCLEOTIDE SEQUENCE</scope>
</reference>